<evidence type="ECO:0000313" key="2">
    <source>
        <dbReference type="EMBL" id="PSL52505.1"/>
    </source>
</evidence>
<organism evidence="2 3">
    <name type="scientific">Saccharothrix carnea</name>
    <dbReference type="NCBI Taxonomy" id="1280637"/>
    <lineage>
        <taxon>Bacteria</taxon>
        <taxon>Bacillati</taxon>
        <taxon>Actinomycetota</taxon>
        <taxon>Actinomycetes</taxon>
        <taxon>Pseudonocardiales</taxon>
        <taxon>Pseudonocardiaceae</taxon>
        <taxon>Saccharothrix</taxon>
    </lineage>
</organism>
<proteinExistence type="predicted"/>
<comment type="caution">
    <text evidence="2">The sequence shown here is derived from an EMBL/GenBank/DDBJ whole genome shotgun (WGS) entry which is preliminary data.</text>
</comment>
<reference evidence="2 3" key="1">
    <citation type="submission" date="2018-03" db="EMBL/GenBank/DDBJ databases">
        <title>Genomic Encyclopedia of Type Strains, Phase III (KMG-III): the genomes of soil and plant-associated and newly described type strains.</title>
        <authorList>
            <person name="Whitman W."/>
        </authorList>
    </citation>
    <scope>NUCLEOTIDE SEQUENCE [LARGE SCALE GENOMIC DNA]</scope>
    <source>
        <strain evidence="2 3">CGMCC 4.7097</strain>
    </source>
</reference>
<gene>
    <name evidence="2" type="ORF">B0I31_113178</name>
</gene>
<accession>A0A2P8I230</accession>
<keyword evidence="3" id="KW-1185">Reference proteome</keyword>
<evidence type="ECO:0000313" key="3">
    <source>
        <dbReference type="Proteomes" id="UP000241118"/>
    </source>
</evidence>
<dbReference type="Proteomes" id="UP000241118">
    <property type="component" value="Unassembled WGS sequence"/>
</dbReference>
<dbReference type="RefSeq" id="WP_146174018.1">
    <property type="nucleotide sequence ID" value="NZ_PYAX01000013.1"/>
</dbReference>
<evidence type="ECO:0008006" key="4">
    <source>
        <dbReference type="Google" id="ProtNLM"/>
    </source>
</evidence>
<feature type="signal peptide" evidence="1">
    <location>
        <begin position="1"/>
        <end position="29"/>
    </location>
</feature>
<keyword evidence="1" id="KW-0732">Signal</keyword>
<sequence>MIKSIRTAAAALMTAVSALALTVPGPAGAASGGVLDVTCTPPSSQNDTFTPPLTVTPRDVTVGITSQLGPCVSLSNPAITSGAINFSALVRGLSCLDLLQSGSITYTIVWNTGQTSTISANYTVTIVGAALVVTRTGTVTSGLFAGSTVLQVITGPATDVLLCILGLGTVSSTYSLVTLEITSL</sequence>
<dbReference type="AlphaFoldDB" id="A0A2P8I230"/>
<dbReference type="EMBL" id="PYAX01000013">
    <property type="protein sequence ID" value="PSL52505.1"/>
    <property type="molecule type" value="Genomic_DNA"/>
</dbReference>
<evidence type="ECO:0000256" key="1">
    <source>
        <dbReference type="SAM" id="SignalP"/>
    </source>
</evidence>
<dbReference type="OrthoDB" id="3374852at2"/>
<protein>
    <recommendedName>
        <fullName evidence="4">Ig-like domain-containing protein</fullName>
    </recommendedName>
</protein>
<name>A0A2P8I230_SACCR</name>
<feature type="chain" id="PRO_5015170833" description="Ig-like domain-containing protein" evidence="1">
    <location>
        <begin position="30"/>
        <end position="184"/>
    </location>
</feature>